<dbReference type="Proteomes" id="UP000557566">
    <property type="component" value="Unassembled WGS sequence"/>
</dbReference>
<accession>A0A8H4V6N0</accession>
<reference evidence="2 3" key="1">
    <citation type="journal article" date="2020" name="Genome Biol. Evol.">
        <title>A new high-quality draft genome assembly of the Chinese cordyceps Ophiocordyceps sinensis.</title>
        <authorList>
            <person name="Shu R."/>
            <person name="Zhang J."/>
            <person name="Meng Q."/>
            <person name="Zhang H."/>
            <person name="Zhou G."/>
            <person name="Li M."/>
            <person name="Wu P."/>
            <person name="Zhao Y."/>
            <person name="Chen C."/>
            <person name="Qin Q."/>
        </authorList>
    </citation>
    <scope>NUCLEOTIDE SEQUENCE [LARGE SCALE GENOMIC DNA]</scope>
    <source>
        <strain evidence="2 3">IOZ07</strain>
    </source>
</reference>
<dbReference type="OrthoDB" id="4941312at2759"/>
<gene>
    <name evidence="2" type="ORF">G6O67_001849</name>
</gene>
<evidence type="ECO:0000313" key="2">
    <source>
        <dbReference type="EMBL" id="KAF4509914.1"/>
    </source>
</evidence>
<dbReference type="AlphaFoldDB" id="A0A8H4V6N0"/>
<evidence type="ECO:0000313" key="3">
    <source>
        <dbReference type="Proteomes" id="UP000557566"/>
    </source>
</evidence>
<sequence>MKYAILLAGAAALVSAVPTASYKIPWIDNAHRQMPHECGFWGYTNDMCGTQIYCDAFDSAGLNKPTGFANAQECFDAHEPGPILPWIGAPSRVRPAWCEKGVYSNECPFMCGLHGTYTDELCGTKAYCDAFDLVKPKPLGYKNAEACFDAHDRL</sequence>
<dbReference type="EMBL" id="JAAVMX010000003">
    <property type="protein sequence ID" value="KAF4509914.1"/>
    <property type="molecule type" value="Genomic_DNA"/>
</dbReference>
<feature type="chain" id="PRO_5034921324" evidence="1">
    <location>
        <begin position="17"/>
        <end position="154"/>
    </location>
</feature>
<keyword evidence="3" id="KW-1185">Reference proteome</keyword>
<comment type="caution">
    <text evidence="2">The sequence shown here is derived from an EMBL/GenBank/DDBJ whole genome shotgun (WGS) entry which is preliminary data.</text>
</comment>
<name>A0A8H4V6N0_9HYPO</name>
<evidence type="ECO:0000256" key="1">
    <source>
        <dbReference type="SAM" id="SignalP"/>
    </source>
</evidence>
<proteinExistence type="predicted"/>
<keyword evidence="1" id="KW-0732">Signal</keyword>
<feature type="signal peptide" evidence="1">
    <location>
        <begin position="1"/>
        <end position="16"/>
    </location>
</feature>
<protein>
    <submittedName>
        <fullName evidence="2">Uncharacterized protein</fullName>
    </submittedName>
</protein>
<organism evidence="2 3">
    <name type="scientific">Ophiocordyceps sinensis</name>
    <dbReference type="NCBI Taxonomy" id="72228"/>
    <lineage>
        <taxon>Eukaryota</taxon>
        <taxon>Fungi</taxon>
        <taxon>Dikarya</taxon>
        <taxon>Ascomycota</taxon>
        <taxon>Pezizomycotina</taxon>
        <taxon>Sordariomycetes</taxon>
        <taxon>Hypocreomycetidae</taxon>
        <taxon>Hypocreales</taxon>
        <taxon>Ophiocordycipitaceae</taxon>
        <taxon>Ophiocordyceps</taxon>
    </lineage>
</organism>